<dbReference type="NCBIfam" id="TIGR02357">
    <property type="entry name" value="ECF_ThiT_YuaJ"/>
    <property type="match status" value="1"/>
</dbReference>
<evidence type="ECO:0000256" key="1">
    <source>
        <dbReference type="SAM" id="Phobius"/>
    </source>
</evidence>
<dbReference type="Gene3D" id="1.10.1760.20">
    <property type="match status" value="1"/>
</dbReference>
<dbReference type="EMBL" id="JAWJZB010000007">
    <property type="protein sequence ID" value="MDV5088516.1"/>
    <property type="molecule type" value="Genomic_DNA"/>
</dbReference>
<proteinExistence type="predicted"/>
<organism evidence="2 3">
    <name type="scientific">Veillonella absiana</name>
    <dbReference type="NCBI Taxonomy" id="3079305"/>
    <lineage>
        <taxon>Bacteria</taxon>
        <taxon>Bacillati</taxon>
        <taxon>Bacillota</taxon>
        <taxon>Negativicutes</taxon>
        <taxon>Veillonellales</taxon>
        <taxon>Veillonellaceae</taxon>
        <taxon>Veillonella</taxon>
    </lineage>
</organism>
<evidence type="ECO:0000313" key="3">
    <source>
        <dbReference type="Proteomes" id="UP001272515"/>
    </source>
</evidence>
<accession>A0ABU3Z9Y2</accession>
<feature type="transmembrane region" description="Helical" evidence="1">
    <location>
        <begin position="12"/>
        <end position="30"/>
    </location>
</feature>
<comment type="caution">
    <text evidence="2">The sequence shown here is derived from an EMBL/GenBank/DDBJ whole genome shotgun (WGS) entry which is preliminary data.</text>
</comment>
<evidence type="ECO:0000313" key="2">
    <source>
        <dbReference type="EMBL" id="MDV5088516.1"/>
    </source>
</evidence>
<feature type="transmembrane region" description="Helical" evidence="1">
    <location>
        <begin position="110"/>
        <end position="131"/>
    </location>
</feature>
<feature type="transmembrane region" description="Helical" evidence="1">
    <location>
        <begin position="143"/>
        <end position="165"/>
    </location>
</feature>
<keyword evidence="1" id="KW-0812">Transmembrane</keyword>
<keyword evidence="1" id="KW-1133">Transmembrane helix</keyword>
<dbReference type="InterPro" id="IPR012651">
    <property type="entry name" value="Thia_Transptr_ThiT"/>
</dbReference>
<dbReference type="Pfam" id="PF09515">
    <property type="entry name" value="Thia_YuaJ"/>
    <property type="match status" value="1"/>
</dbReference>
<dbReference type="Proteomes" id="UP001272515">
    <property type="component" value="Unassembled WGS sequence"/>
</dbReference>
<gene>
    <name evidence="2" type="primary">thiT</name>
    <name evidence="2" type="ORF">RVY80_06640</name>
</gene>
<name>A0ABU3Z9Y2_9FIRM</name>
<protein>
    <submittedName>
        <fullName evidence="2">Energy-coupled thiamine transporter ThiT</fullName>
    </submittedName>
</protein>
<sequence length="175" mass="19210">MNHNKTRMIAEGGMAIAIAFVLNFIVLFHMPQGGSVKAASMVPLMFYAYRWGGKSGLTVSIVYGIVDFLLGFKYTIHYLSILLDYIVGYGIIGICGYFKDTTIGLFSGSLLAMVLRWCSTVVSGAVVFASYAPEGQNPWIYSMIYNASYMIPNAIINIAVLMIVYKALKKGIKSV</sequence>
<keyword evidence="1" id="KW-0472">Membrane</keyword>
<reference evidence="2 3" key="1">
    <citation type="submission" date="2023-10" db="EMBL/GenBank/DDBJ databases">
        <title>Veillonella sp. nov., isolated from a pig farm feces dump.</title>
        <authorList>
            <person name="Chang Y.-H."/>
        </authorList>
    </citation>
    <scope>NUCLEOTIDE SEQUENCE [LARGE SCALE GENOMIC DNA]</scope>
    <source>
        <strain evidence="2 3">YH-vei2233</strain>
    </source>
</reference>
<keyword evidence="3" id="KW-1185">Reference proteome</keyword>
<feature type="transmembrane region" description="Helical" evidence="1">
    <location>
        <begin position="76"/>
        <end position="98"/>
    </location>
</feature>
<dbReference type="RefSeq" id="WP_295192590.1">
    <property type="nucleotide sequence ID" value="NZ_JAWJZA010000006.1"/>
</dbReference>